<evidence type="ECO:0000313" key="1">
    <source>
        <dbReference type="EMBL" id="SDN23519.1"/>
    </source>
</evidence>
<organism evidence="1 2">
    <name type="scientific">Haloarchaeobius iranensis</name>
    <dbReference type="NCBI Taxonomy" id="996166"/>
    <lineage>
        <taxon>Archaea</taxon>
        <taxon>Methanobacteriati</taxon>
        <taxon>Methanobacteriota</taxon>
        <taxon>Stenosarchaea group</taxon>
        <taxon>Halobacteria</taxon>
        <taxon>Halobacteriales</taxon>
        <taxon>Halorubellaceae</taxon>
        <taxon>Haloarchaeobius</taxon>
    </lineage>
</organism>
<name>A0A1G9ZQ67_9EURY</name>
<gene>
    <name evidence="1" type="ORF">SAMN05192554_1221</name>
</gene>
<accession>A0A1G9ZQ67</accession>
<proteinExistence type="predicted"/>
<dbReference type="EMBL" id="FNIA01000022">
    <property type="protein sequence ID" value="SDN23519.1"/>
    <property type="molecule type" value="Genomic_DNA"/>
</dbReference>
<reference evidence="1 2" key="1">
    <citation type="submission" date="2016-10" db="EMBL/GenBank/DDBJ databases">
        <authorList>
            <person name="de Groot N.N."/>
        </authorList>
    </citation>
    <scope>NUCLEOTIDE SEQUENCE [LARGE SCALE GENOMIC DNA]</scope>
    <source>
        <strain evidence="2">EB21,IBRC-M 10013,KCTC 4048</strain>
    </source>
</reference>
<dbReference type="AlphaFoldDB" id="A0A1G9ZQ67"/>
<evidence type="ECO:0008006" key="3">
    <source>
        <dbReference type="Google" id="ProtNLM"/>
    </source>
</evidence>
<protein>
    <recommendedName>
        <fullName evidence="3">FPG and IleRS Zinc finger-containing protein</fullName>
    </recommendedName>
</protein>
<dbReference type="Proteomes" id="UP000199370">
    <property type="component" value="Unassembled WGS sequence"/>
</dbReference>
<sequence length="37" mass="4160">MLEQVKHGRTRQCPECETATVNVQGVDACPRCAWVDK</sequence>
<keyword evidence="2" id="KW-1185">Reference proteome</keyword>
<evidence type="ECO:0000313" key="2">
    <source>
        <dbReference type="Proteomes" id="UP000199370"/>
    </source>
</evidence>